<name>A0ABQ2V089_9ACTN</name>
<dbReference type="PRINTS" id="PR00080">
    <property type="entry name" value="SDRFAMILY"/>
</dbReference>
<dbReference type="PRINTS" id="PR00081">
    <property type="entry name" value="GDHRDH"/>
</dbReference>
<dbReference type="PANTHER" id="PTHR24321">
    <property type="entry name" value="DEHYDROGENASES, SHORT CHAIN"/>
    <property type="match status" value="1"/>
</dbReference>
<dbReference type="Gene3D" id="3.40.50.720">
    <property type="entry name" value="NAD(P)-binding Rossmann-like Domain"/>
    <property type="match status" value="1"/>
</dbReference>
<dbReference type="PANTHER" id="PTHR24321:SF8">
    <property type="entry name" value="ESTRADIOL 17-BETA-DEHYDROGENASE 8-RELATED"/>
    <property type="match status" value="1"/>
</dbReference>
<dbReference type="InterPro" id="IPR036291">
    <property type="entry name" value="NAD(P)-bd_dom_sf"/>
</dbReference>
<dbReference type="Pfam" id="PF00106">
    <property type="entry name" value="adh_short"/>
    <property type="match status" value="1"/>
</dbReference>
<protein>
    <submittedName>
        <fullName evidence="4">Dehydrogenase</fullName>
    </submittedName>
</protein>
<evidence type="ECO:0000256" key="2">
    <source>
        <dbReference type="ARBA" id="ARBA00023002"/>
    </source>
</evidence>
<dbReference type="PROSITE" id="PS00061">
    <property type="entry name" value="ADH_SHORT"/>
    <property type="match status" value="1"/>
</dbReference>
<dbReference type="InterPro" id="IPR002347">
    <property type="entry name" value="SDR_fam"/>
</dbReference>
<dbReference type="Proteomes" id="UP000654471">
    <property type="component" value="Unassembled WGS sequence"/>
</dbReference>
<dbReference type="InterPro" id="IPR020904">
    <property type="entry name" value="Sc_DH/Rdtase_CS"/>
</dbReference>
<evidence type="ECO:0000313" key="4">
    <source>
        <dbReference type="EMBL" id="GGU61015.1"/>
    </source>
</evidence>
<organism evidence="4 5">
    <name type="scientific">Streptomyces albospinus</name>
    <dbReference type="NCBI Taxonomy" id="285515"/>
    <lineage>
        <taxon>Bacteria</taxon>
        <taxon>Bacillati</taxon>
        <taxon>Actinomycetota</taxon>
        <taxon>Actinomycetes</taxon>
        <taxon>Kitasatosporales</taxon>
        <taxon>Streptomycetaceae</taxon>
        <taxon>Streptomyces</taxon>
    </lineage>
</organism>
<sequence length="211" mass="21603">MAEPIARPRVVLVTGGAQGIGAAVVRRFAEAGDHVVIADTDGDRGAELAGATGSLFLRTDVARPDDNRDAVAAAVERFGGLDVVCLNAGVPGGISLGDDFDPERYRQAMSVNLDGVVYGANAALPHLRAQGGGAIVITSSLAGLAPSPDMYYSAAKHALIGLTRSLALHTHPDNITVNAVCPGFVDTRLVVSHRDAVAALGLAVAHPDRVA</sequence>
<reference evidence="5" key="1">
    <citation type="journal article" date="2019" name="Int. J. Syst. Evol. Microbiol.">
        <title>The Global Catalogue of Microorganisms (GCM) 10K type strain sequencing project: providing services to taxonomists for standard genome sequencing and annotation.</title>
        <authorList>
            <consortium name="The Broad Institute Genomics Platform"/>
            <consortium name="The Broad Institute Genome Sequencing Center for Infectious Disease"/>
            <person name="Wu L."/>
            <person name="Ma J."/>
        </authorList>
    </citation>
    <scope>NUCLEOTIDE SEQUENCE [LARGE SCALE GENOMIC DNA]</scope>
    <source>
        <strain evidence="5">JCM 3399</strain>
    </source>
</reference>
<keyword evidence="5" id="KW-1185">Reference proteome</keyword>
<accession>A0ABQ2V089</accession>
<keyword evidence="2" id="KW-0560">Oxidoreductase</keyword>
<evidence type="ECO:0000256" key="1">
    <source>
        <dbReference type="ARBA" id="ARBA00006484"/>
    </source>
</evidence>
<comment type="similarity">
    <text evidence="1 3">Belongs to the short-chain dehydrogenases/reductases (SDR) family.</text>
</comment>
<evidence type="ECO:0000313" key="5">
    <source>
        <dbReference type="Proteomes" id="UP000654471"/>
    </source>
</evidence>
<dbReference type="RefSeq" id="WP_229852227.1">
    <property type="nucleotide sequence ID" value="NZ_BMRP01000008.1"/>
</dbReference>
<gene>
    <name evidence="4" type="ORF">GCM10010211_27360</name>
</gene>
<dbReference type="CDD" id="cd05233">
    <property type="entry name" value="SDR_c"/>
    <property type="match status" value="1"/>
</dbReference>
<dbReference type="EMBL" id="BMRP01000008">
    <property type="protein sequence ID" value="GGU61015.1"/>
    <property type="molecule type" value="Genomic_DNA"/>
</dbReference>
<proteinExistence type="inferred from homology"/>
<comment type="caution">
    <text evidence="4">The sequence shown here is derived from an EMBL/GenBank/DDBJ whole genome shotgun (WGS) entry which is preliminary data.</text>
</comment>
<dbReference type="SUPFAM" id="SSF51735">
    <property type="entry name" value="NAD(P)-binding Rossmann-fold domains"/>
    <property type="match status" value="1"/>
</dbReference>
<evidence type="ECO:0000256" key="3">
    <source>
        <dbReference type="RuleBase" id="RU000363"/>
    </source>
</evidence>